<dbReference type="Proteomes" id="UP000819052">
    <property type="component" value="Unassembled WGS sequence"/>
</dbReference>
<accession>A0ABX0MIE6</accession>
<evidence type="ECO:0000256" key="1">
    <source>
        <dbReference type="SAM" id="Phobius"/>
    </source>
</evidence>
<feature type="transmembrane region" description="Helical" evidence="1">
    <location>
        <begin position="29"/>
        <end position="47"/>
    </location>
</feature>
<keyword evidence="1" id="KW-0812">Transmembrane</keyword>
<feature type="transmembrane region" description="Helical" evidence="1">
    <location>
        <begin position="59"/>
        <end position="77"/>
    </location>
</feature>
<comment type="caution">
    <text evidence="2">The sequence shown here is derived from an EMBL/GenBank/DDBJ whole genome shotgun (WGS) entry which is preliminary data.</text>
</comment>
<sequence length="164" mass="18479">MKSAYFKYVACVIAFLAIGLYDVHDNFKGYTGFMALLLLLLVTFFLSGASGRLFVSWKLFFAGLFGFFLSTYIGSLFNPAVERAASAVVASIYVYKKQTGVYPESLMQVATAGNIKDLSRKRIKYGARAHYVRTDDGFYLSYDTYAFNGQVWDTEKKAFVEIMD</sequence>
<gene>
    <name evidence="2" type="ORF">F1609_29010</name>
</gene>
<name>A0ABX0MIE6_9BURK</name>
<dbReference type="RefSeq" id="WP_167080618.1">
    <property type="nucleotide sequence ID" value="NZ_VVIW01000028.1"/>
</dbReference>
<dbReference type="EMBL" id="VVIW01000028">
    <property type="protein sequence ID" value="NHZ44175.1"/>
    <property type="molecule type" value="Genomic_DNA"/>
</dbReference>
<reference evidence="2 3" key="1">
    <citation type="submission" date="2019-09" db="EMBL/GenBank/DDBJ databases">
        <title>Taxonomy of Antarctic Massilia spp.: description of Massilia rubra sp. nov., Massilia aquatica sp. nov., Massilia mucilaginosa sp. nov., Massilia frigida sp. nov. isolated from streams, lakes and regoliths.</title>
        <authorList>
            <person name="Holochova P."/>
            <person name="Sedlacek I."/>
            <person name="Kralova S."/>
            <person name="Maslanova I."/>
            <person name="Busse H.-J."/>
            <person name="Stankova E."/>
            <person name="Vrbovska V."/>
            <person name="Kovarovic V."/>
            <person name="Bartak M."/>
            <person name="Svec P."/>
            <person name="Pantucek R."/>
        </authorList>
    </citation>
    <scope>NUCLEOTIDE SEQUENCE [LARGE SCALE GENOMIC DNA]</scope>
    <source>
        <strain evidence="2 3">CCM 8693</strain>
    </source>
</reference>
<feature type="transmembrane region" description="Helical" evidence="1">
    <location>
        <begin position="5"/>
        <end position="23"/>
    </location>
</feature>
<protein>
    <submittedName>
        <fullName evidence="2">Uncharacterized protein</fullName>
    </submittedName>
</protein>
<organism evidence="2 3">
    <name type="scientific">Massilia aquatica</name>
    <dbReference type="NCBI Taxonomy" id="2609000"/>
    <lineage>
        <taxon>Bacteria</taxon>
        <taxon>Pseudomonadati</taxon>
        <taxon>Pseudomonadota</taxon>
        <taxon>Betaproteobacteria</taxon>
        <taxon>Burkholderiales</taxon>
        <taxon>Oxalobacteraceae</taxon>
        <taxon>Telluria group</taxon>
        <taxon>Massilia</taxon>
    </lineage>
</organism>
<proteinExistence type="predicted"/>
<evidence type="ECO:0000313" key="3">
    <source>
        <dbReference type="Proteomes" id="UP000819052"/>
    </source>
</evidence>
<keyword evidence="1" id="KW-0472">Membrane</keyword>
<keyword evidence="3" id="KW-1185">Reference proteome</keyword>
<evidence type="ECO:0000313" key="2">
    <source>
        <dbReference type="EMBL" id="NHZ44175.1"/>
    </source>
</evidence>
<keyword evidence="1" id="KW-1133">Transmembrane helix</keyword>